<reference evidence="1 2" key="1">
    <citation type="journal article" date="2017" name="Int. J. Syst. Evol. Microbiol.">
        <title>Arachidicoccus ginsenosidivorans sp. nov., with ginsenoside-converting activity isolated from ginseng cultivating soil.</title>
        <authorList>
            <person name="Siddiqi M.Z."/>
            <person name="Aslam Z."/>
            <person name="Im W.T."/>
        </authorList>
    </citation>
    <scope>NUCLEOTIDE SEQUENCE [LARGE SCALE GENOMIC DNA]</scope>
    <source>
        <strain evidence="1 2">Gsoil 809</strain>
    </source>
</reference>
<dbReference type="Pfam" id="PF16328">
    <property type="entry name" value="DUF4961"/>
    <property type="match status" value="1"/>
</dbReference>
<sequence>MHMLSKLMQKIKGARLWQAAGLLLLTTVVVISCSITIDSIDQADSVQGGDTLSSTLHVTINTNDTRNNAKFMVALLVPKVWNASSNTKITFTSSITTGTQTMSAIPAGTAAPQAGGKDWPTLIADNIGNGGNLLPGWQWVAFYSDKAYSVVANDAITVTISIKTKVSNDNLSFKLGYVVANSSDGLSDAQYYASAFPGCFRVFGQGDLMDYCNPQLSSIDPLSAEDNDIITLNFDAGVIDSELKDADDLYICLKGVTTQGDTLDACAQNEKTRLNSYALKKWRIDIWPRQFFNLSKSEQLESLVYYFTDKTGQISVGKDGTGKTPFTYTFKCQ</sequence>
<dbReference type="AlphaFoldDB" id="A0A5B8VTR3"/>
<accession>A0A5B8VTR3</accession>
<organism evidence="1 2">
    <name type="scientific">Arachidicoccus ginsenosidivorans</name>
    <dbReference type="NCBI Taxonomy" id="496057"/>
    <lineage>
        <taxon>Bacteria</taxon>
        <taxon>Pseudomonadati</taxon>
        <taxon>Bacteroidota</taxon>
        <taxon>Chitinophagia</taxon>
        <taxon>Chitinophagales</taxon>
        <taxon>Chitinophagaceae</taxon>
        <taxon>Arachidicoccus</taxon>
    </lineage>
</organism>
<protein>
    <submittedName>
        <fullName evidence="1">DUF4961 domain-containing protein</fullName>
    </submittedName>
</protein>
<dbReference type="EMBL" id="CP042434">
    <property type="protein sequence ID" value="QEC73538.1"/>
    <property type="molecule type" value="Genomic_DNA"/>
</dbReference>
<dbReference type="KEGG" id="agi:FSB73_19605"/>
<evidence type="ECO:0000313" key="2">
    <source>
        <dbReference type="Proteomes" id="UP000321291"/>
    </source>
</evidence>
<dbReference type="Proteomes" id="UP000321291">
    <property type="component" value="Chromosome"/>
</dbReference>
<name>A0A5B8VTR3_9BACT</name>
<evidence type="ECO:0000313" key="1">
    <source>
        <dbReference type="EMBL" id="QEC73538.1"/>
    </source>
</evidence>
<keyword evidence="2" id="KW-1185">Reference proteome</keyword>
<gene>
    <name evidence="1" type="ORF">FSB73_19605</name>
</gene>
<dbReference type="InterPro" id="IPR032522">
    <property type="entry name" value="DUF4961"/>
</dbReference>
<proteinExistence type="predicted"/>
<dbReference type="PROSITE" id="PS51257">
    <property type="entry name" value="PROKAR_LIPOPROTEIN"/>
    <property type="match status" value="1"/>
</dbReference>